<feature type="transmembrane region" description="Helical" evidence="9">
    <location>
        <begin position="6"/>
        <end position="30"/>
    </location>
</feature>
<dbReference type="GO" id="GO:0005886">
    <property type="term" value="C:plasma membrane"/>
    <property type="evidence" value="ECO:0007669"/>
    <property type="project" value="UniProtKB-SubCell"/>
</dbReference>
<protein>
    <submittedName>
        <fullName evidence="11">Biopolymer transport exbB protein</fullName>
    </submittedName>
</protein>
<organism evidence="11 12">
    <name type="scientific">Shewanella piezotolerans (strain WP3 / JCM 13877)</name>
    <dbReference type="NCBI Taxonomy" id="225849"/>
    <lineage>
        <taxon>Bacteria</taxon>
        <taxon>Pseudomonadati</taxon>
        <taxon>Pseudomonadota</taxon>
        <taxon>Gammaproteobacteria</taxon>
        <taxon>Alteromonadales</taxon>
        <taxon>Shewanellaceae</taxon>
        <taxon>Shewanella</taxon>
    </lineage>
</organism>
<comment type="subcellular location">
    <subcellularLocation>
        <location evidence="1">Cell membrane</location>
        <topology evidence="1">Multi-pass membrane protein</topology>
    </subcellularLocation>
    <subcellularLocation>
        <location evidence="8">Membrane</location>
        <topology evidence="8">Multi-pass membrane protein</topology>
    </subcellularLocation>
</comment>
<evidence type="ECO:0000256" key="7">
    <source>
        <dbReference type="ARBA" id="ARBA00023136"/>
    </source>
</evidence>
<comment type="similarity">
    <text evidence="8">Belongs to the exbB/tolQ family.</text>
</comment>
<keyword evidence="6 9" id="KW-1133">Transmembrane helix</keyword>
<dbReference type="PANTHER" id="PTHR30625:SF15">
    <property type="entry name" value="BIOPOLYMER TRANSPORT PROTEIN EXBB"/>
    <property type="match status" value="1"/>
</dbReference>
<dbReference type="InterPro" id="IPR002898">
    <property type="entry name" value="MotA_ExbB_proton_chnl"/>
</dbReference>
<evidence type="ECO:0000313" key="11">
    <source>
        <dbReference type="EMBL" id="ACJ29792.1"/>
    </source>
</evidence>
<evidence type="ECO:0000256" key="3">
    <source>
        <dbReference type="ARBA" id="ARBA00022475"/>
    </source>
</evidence>
<reference evidence="11 12" key="1">
    <citation type="journal article" date="2008" name="PLoS ONE">
        <title>Environmental adaptation: genomic analysis of the piezotolerant and psychrotolerant deep-sea iron reducing bacterium Shewanella piezotolerans WP3.</title>
        <authorList>
            <person name="Wang F."/>
            <person name="Wang J."/>
            <person name="Jian H."/>
            <person name="Zhang B."/>
            <person name="Li S."/>
            <person name="Wang F."/>
            <person name="Zeng X."/>
            <person name="Gao L."/>
            <person name="Bartlett D.H."/>
            <person name="Yu J."/>
            <person name="Hu S."/>
            <person name="Xiao X."/>
        </authorList>
    </citation>
    <scope>NUCLEOTIDE SEQUENCE [LARGE SCALE GENOMIC DNA]</scope>
    <source>
        <strain evidence="12">WP3 / JCM 13877</strain>
    </source>
</reference>
<name>B8CPS9_SHEPW</name>
<feature type="transmembrane region" description="Helical" evidence="9">
    <location>
        <begin position="156"/>
        <end position="180"/>
    </location>
</feature>
<sequence length="209" mass="23127">MNTPDWLIQGGWCLWLLISLSLISLSLIFFKLINFFKLGINQRNEYQFWLASLPTIDKMTFRGNNIRLNHPATRLIQFCVNALPKALDRQALEDKATLKAEQEIAQLKQGMRALEVISALAPLIGLLGTVLGMIDAFQNLQQAGTKVDPAVLSGGISQALLTTAAGLIVAIPTTAAWHFFDTIISQHNAAMEHLLTDYFSLPSTRMAFS</sequence>
<gene>
    <name evidence="11" type="ordered locus">swp_3077</name>
</gene>
<dbReference type="InterPro" id="IPR050790">
    <property type="entry name" value="ExbB/TolQ_transport"/>
</dbReference>
<evidence type="ECO:0000313" key="12">
    <source>
        <dbReference type="Proteomes" id="UP000000753"/>
    </source>
</evidence>
<keyword evidence="2 8" id="KW-0813">Transport</keyword>
<evidence type="ECO:0000256" key="9">
    <source>
        <dbReference type="SAM" id="Phobius"/>
    </source>
</evidence>
<dbReference type="EMBL" id="CP000472">
    <property type="protein sequence ID" value="ACJ29792.1"/>
    <property type="molecule type" value="Genomic_DNA"/>
</dbReference>
<dbReference type="Proteomes" id="UP000000753">
    <property type="component" value="Chromosome"/>
</dbReference>
<keyword evidence="5 8" id="KW-0653">Protein transport</keyword>
<dbReference type="RefSeq" id="WP_020913143.1">
    <property type="nucleotide sequence ID" value="NC_011566.1"/>
</dbReference>
<dbReference type="PANTHER" id="PTHR30625">
    <property type="entry name" value="PROTEIN TOLQ"/>
    <property type="match status" value="1"/>
</dbReference>
<dbReference type="KEGG" id="swp:swp_3077"/>
<keyword evidence="4 9" id="KW-0812">Transmembrane</keyword>
<evidence type="ECO:0000259" key="10">
    <source>
        <dbReference type="Pfam" id="PF01618"/>
    </source>
</evidence>
<accession>B8CPS9</accession>
<evidence type="ECO:0000256" key="2">
    <source>
        <dbReference type="ARBA" id="ARBA00022448"/>
    </source>
</evidence>
<evidence type="ECO:0000256" key="6">
    <source>
        <dbReference type="ARBA" id="ARBA00022989"/>
    </source>
</evidence>
<evidence type="ECO:0000256" key="8">
    <source>
        <dbReference type="RuleBase" id="RU004057"/>
    </source>
</evidence>
<dbReference type="STRING" id="225849.swp_3077"/>
<proteinExistence type="inferred from homology"/>
<evidence type="ECO:0000256" key="4">
    <source>
        <dbReference type="ARBA" id="ARBA00022692"/>
    </source>
</evidence>
<dbReference type="Pfam" id="PF01618">
    <property type="entry name" value="MotA_ExbB"/>
    <property type="match status" value="1"/>
</dbReference>
<dbReference type="eggNOG" id="COG0811">
    <property type="taxonomic scope" value="Bacteria"/>
</dbReference>
<keyword evidence="3" id="KW-1003">Cell membrane</keyword>
<keyword evidence="12" id="KW-1185">Reference proteome</keyword>
<dbReference type="GO" id="GO:0017038">
    <property type="term" value="P:protein import"/>
    <property type="evidence" value="ECO:0007669"/>
    <property type="project" value="TreeGrafter"/>
</dbReference>
<feature type="transmembrane region" description="Helical" evidence="9">
    <location>
        <begin position="116"/>
        <end position="136"/>
    </location>
</feature>
<dbReference type="HOGENOM" id="CLU_053325_4_2_6"/>
<dbReference type="AlphaFoldDB" id="B8CPS9"/>
<keyword evidence="7 9" id="KW-0472">Membrane</keyword>
<feature type="domain" description="MotA/TolQ/ExbB proton channel" evidence="10">
    <location>
        <begin position="83"/>
        <end position="192"/>
    </location>
</feature>
<evidence type="ECO:0000256" key="5">
    <source>
        <dbReference type="ARBA" id="ARBA00022927"/>
    </source>
</evidence>
<evidence type="ECO:0000256" key="1">
    <source>
        <dbReference type="ARBA" id="ARBA00004651"/>
    </source>
</evidence>